<dbReference type="AlphaFoldDB" id="A0A1E7JZ80"/>
<dbReference type="PANTHER" id="PTHR40446">
    <property type="entry name" value="N-ACETYLGLUCOSAMINE-1-PHOSPHODIESTER ALPHA-N-ACETYLGLUCOSAMINIDASE"/>
    <property type="match status" value="1"/>
</dbReference>
<evidence type="ECO:0000259" key="4">
    <source>
        <dbReference type="Pfam" id="PF09992"/>
    </source>
</evidence>
<dbReference type="InterPro" id="IPR004843">
    <property type="entry name" value="Calcineurin-like_PHP"/>
</dbReference>
<dbReference type="Proteomes" id="UP000176101">
    <property type="component" value="Unassembled WGS sequence"/>
</dbReference>
<accession>A0A1E7JZ80</accession>
<dbReference type="InterPro" id="IPR018711">
    <property type="entry name" value="NAGPA"/>
</dbReference>
<dbReference type="STRING" id="1075402.AN216_18370"/>
<protein>
    <submittedName>
        <fullName evidence="5">Multidrug transporter</fullName>
    </submittedName>
</protein>
<keyword evidence="6" id="KW-1185">Reference proteome</keyword>
<evidence type="ECO:0000313" key="6">
    <source>
        <dbReference type="Proteomes" id="UP000176101"/>
    </source>
</evidence>
<dbReference type="Pfam" id="PF09992">
    <property type="entry name" value="NAGPA"/>
    <property type="match status" value="1"/>
</dbReference>
<feature type="domain" description="Phosphodiester glycosidase" evidence="4">
    <location>
        <begin position="231"/>
        <end position="408"/>
    </location>
</feature>
<dbReference type="InterPro" id="IPR029052">
    <property type="entry name" value="Metallo-depent_PP-like"/>
</dbReference>
<feature type="signal peptide" evidence="2">
    <location>
        <begin position="1"/>
        <end position="22"/>
    </location>
</feature>
<feature type="compositionally biased region" description="Low complexity" evidence="1">
    <location>
        <begin position="16"/>
        <end position="30"/>
    </location>
</feature>
<sequence>MATGLALIAGLAVTGAASPPSAHDASAVRAAADDRAAPSAPAPLGGGPGSPAGEGMELSSTSRPIAPGTELTSFERLKPDKWLRADALSVDLNGSARVDYLSSGKVTDRRTVSELAAEHDPGPGRRTVAALNGDFFDIDGTGAPLGNGVRDGRITHSAEPGSQEAVAIAPDGAGRILDLYFEGTLTLPEGERRLAAYNAANVPDDGVGVYNAQWGAADRALTTAGAKEVTEVTVRDGRVTGVADGPGKGAIPAGTTVLLGRGGGATTLAELSPGDRVSVRYDVRTDDSGEVPRTAVGGRGLLVVDGQPQDWEGRPNNETAPRTAVGFSKDGSTMHVLTVDGRQPASGGVTLTELARMMKELGAYNALNLDGGGSSTLVTRQAGTDSRQVTNAPSDGEQRKVPNGLAITAPDGSGQLRGFRVSTETDPAHAPSADTVPEGHPERVFPGLSRELTASGHDETYGPAEGAARWRTKRPRVGTVDQDGTFHARDRGTTQVTARQGDARGDTRLEVLGELRRVRPSERRVALADSADTAGFGVLGFDRDGNSAPIAPADVTLEYDRDLFAIQPNVRDGGFTVSARTDRKEVSGTVTMRVDGHSSTLGVTVGLRDQRAAGFDDAADWTFAGARAEGSVAPEPDGRAGTGLRLTYDFGRSTATRAAYATPPRPIPVSGQPQGFTLSLRGDGKGAWPSLQLVDANGTSQVLRGPYVDWEGWRTITFEVPEGVAYPLSVKRFYLAETRGAEQYSGSVVIDELVAHTPPELKLPAPPTVRDRLISTAADVRGRDWRFAVLSDAQFVAREPDSDAVRKARRSLREIRAAKPDFVVVNGDLVDEGSPEDLRFARQVLEEELGGSVPWYYVPGNHEVMGGGIDRFVEEFGPARRTFDHKGTRFLTLDTSSLTLRGGGYDQFEELRRQLTAAAKDPDIRSVAVIQHVPPRDPTPQRASQLTDRLEADLIEEWLGDFRERSGKGALFVGSHVGVFHAARVDGVPYLINGNAGKAPSAPPEAGGFTGWSMVGVDRQRGNTKQRFAVRAAAHVDGLTLRAPERLTVGESARASATVRQGTGPEARKVPVGWPMSADWSGSSRNLCVGEAKRAQRRCVAAYDPGSGTLKALREGTVTLTVRVNGERAEQRVVLR</sequence>
<dbReference type="EMBL" id="LJGU01000133">
    <property type="protein sequence ID" value="OEU96915.1"/>
    <property type="molecule type" value="Genomic_DNA"/>
</dbReference>
<evidence type="ECO:0000256" key="1">
    <source>
        <dbReference type="SAM" id="MobiDB-lite"/>
    </source>
</evidence>
<feature type="region of interest" description="Disordered" evidence="1">
    <location>
        <begin position="377"/>
        <end position="415"/>
    </location>
</feature>
<feature type="region of interest" description="Disordered" evidence="1">
    <location>
        <begin position="16"/>
        <end position="69"/>
    </location>
</feature>
<evidence type="ECO:0000256" key="2">
    <source>
        <dbReference type="SAM" id="SignalP"/>
    </source>
</evidence>
<proteinExistence type="predicted"/>
<feature type="chain" id="PRO_5038901630" evidence="2">
    <location>
        <begin position="23"/>
        <end position="1136"/>
    </location>
</feature>
<feature type="domain" description="Calcineurin-like phosphoesterase" evidence="3">
    <location>
        <begin position="786"/>
        <end position="951"/>
    </location>
</feature>
<evidence type="ECO:0000313" key="5">
    <source>
        <dbReference type="EMBL" id="OEU96915.1"/>
    </source>
</evidence>
<keyword evidence="2" id="KW-0732">Signal</keyword>
<dbReference type="RefSeq" id="WP_070197767.1">
    <property type="nucleotide sequence ID" value="NZ_LJGU01000133.1"/>
</dbReference>
<reference evidence="5 6" key="1">
    <citation type="journal article" date="2016" name="Front. Microbiol.">
        <title>Comparative Genomics Analysis of Streptomyces Species Reveals Their Adaptation to the Marine Environment and Their Diversity at the Genomic Level.</title>
        <authorList>
            <person name="Tian X."/>
            <person name="Zhang Z."/>
            <person name="Yang T."/>
            <person name="Chen M."/>
            <person name="Li J."/>
            <person name="Chen F."/>
            <person name="Yang J."/>
            <person name="Li W."/>
            <person name="Zhang B."/>
            <person name="Zhang Z."/>
            <person name="Wu J."/>
            <person name="Zhang C."/>
            <person name="Long L."/>
            <person name="Xiao J."/>
        </authorList>
    </citation>
    <scope>NUCLEOTIDE SEQUENCE [LARGE SCALE GENOMIC DNA]</scope>
    <source>
        <strain evidence="5 6">SCSIO 02100</strain>
    </source>
</reference>
<dbReference type="PATRIC" id="fig|1075402.3.peg.4837"/>
<evidence type="ECO:0000259" key="3">
    <source>
        <dbReference type="Pfam" id="PF00149"/>
    </source>
</evidence>
<dbReference type="Gene3D" id="2.60.40.1080">
    <property type="match status" value="1"/>
</dbReference>
<comment type="caution">
    <text evidence="5">The sequence shown here is derived from an EMBL/GenBank/DDBJ whole genome shotgun (WGS) entry which is preliminary data.</text>
</comment>
<dbReference type="GO" id="GO:0016787">
    <property type="term" value="F:hydrolase activity"/>
    <property type="evidence" value="ECO:0007669"/>
    <property type="project" value="InterPro"/>
</dbReference>
<name>A0A1E7JZ80_9ACTN</name>
<dbReference type="SUPFAM" id="SSF56300">
    <property type="entry name" value="Metallo-dependent phosphatases"/>
    <property type="match status" value="1"/>
</dbReference>
<feature type="compositionally biased region" description="Polar residues" evidence="1">
    <location>
        <begin position="377"/>
        <end position="393"/>
    </location>
</feature>
<dbReference type="Gene3D" id="3.60.21.10">
    <property type="match status" value="1"/>
</dbReference>
<dbReference type="OrthoDB" id="9809781at2"/>
<dbReference type="PANTHER" id="PTHR40446:SF2">
    <property type="entry name" value="N-ACETYLGLUCOSAMINE-1-PHOSPHODIESTER ALPHA-N-ACETYLGLUCOSAMINIDASE"/>
    <property type="match status" value="1"/>
</dbReference>
<gene>
    <name evidence="5" type="ORF">AN216_18370</name>
</gene>
<dbReference type="Pfam" id="PF00149">
    <property type="entry name" value="Metallophos"/>
    <property type="match status" value="1"/>
</dbReference>
<organism evidence="5 6">
    <name type="scientific">Streptomyces oceani</name>
    <dbReference type="NCBI Taxonomy" id="1075402"/>
    <lineage>
        <taxon>Bacteria</taxon>
        <taxon>Bacillati</taxon>
        <taxon>Actinomycetota</taxon>
        <taxon>Actinomycetes</taxon>
        <taxon>Kitasatosporales</taxon>
        <taxon>Streptomycetaceae</taxon>
        <taxon>Streptomyces</taxon>
    </lineage>
</organism>